<sequence length="163" mass="17599">MFVIALLGLLVAVAGVLVPVMWFDLRDLRAADGAAAEALSAAKRVAPDLLSYDYRTVEKDLARAKEHTTGELTTYYGQLTTSLASRAKTQRIIQTVSVAGAGVERAEPDRVEVLLIVNTGTVKEVSGKDGPQQGFTQNRARLVMVRQESRWLVADLSTLLGTA</sequence>
<name>A0A4R4VTW7_9ACTN</name>
<evidence type="ECO:0000256" key="2">
    <source>
        <dbReference type="ARBA" id="ARBA00023136"/>
    </source>
</evidence>
<evidence type="ECO:0000256" key="1">
    <source>
        <dbReference type="ARBA" id="ARBA00004370"/>
    </source>
</evidence>
<proteinExistence type="predicted"/>
<keyword evidence="2" id="KW-0472">Membrane</keyword>
<protein>
    <recommendedName>
        <fullName evidence="5">Mce-associated membrane protein</fullName>
    </recommendedName>
</protein>
<dbReference type="AlphaFoldDB" id="A0A4R4VTW7"/>
<dbReference type="PANTHER" id="PTHR37042">
    <property type="entry name" value="OUTER MEMBRANE PROTEIN RV1973"/>
    <property type="match status" value="1"/>
</dbReference>
<evidence type="ECO:0000313" key="3">
    <source>
        <dbReference type="EMBL" id="TDD09439.1"/>
    </source>
</evidence>
<accession>A0A4R4VTW7</accession>
<evidence type="ECO:0008006" key="5">
    <source>
        <dbReference type="Google" id="ProtNLM"/>
    </source>
</evidence>
<reference evidence="3 4" key="1">
    <citation type="submission" date="2019-03" db="EMBL/GenBank/DDBJ databases">
        <title>Draft genome sequences of novel Actinobacteria.</title>
        <authorList>
            <person name="Sahin N."/>
            <person name="Ay H."/>
            <person name="Saygin H."/>
        </authorList>
    </citation>
    <scope>NUCLEOTIDE SEQUENCE [LARGE SCALE GENOMIC DNA]</scope>
    <source>
        <strain evidence="3 4">KC310</strain>
    </source>
</reference>
<comment type="caution">
    <text evidence="3">The sequence shown here is derived from an EMBL/GenBank/DDBJ whole genome shotgun (WGS) entry which is preliminary data.</text>
</comment>
<dbReference type="EMBL" id="SMKO01000017">
    <property type="protein sequence ID" value="TDD09439.1"/>
    <property type="molecule type" value="Genomic_DNA"/>
</dbReference>
<comment type="subcellular location">
    <subcellularLocation>
        <location evidence="1">Membrane</location>
    </subcellularLocation>
</comment>
<keyword evidence="4" id="KW-1185">Reference proteome</keyword>
<evidence type="ECO:0000313" key="4">
    <source>
        <dbReference type="Proteomes" id="UP000295258"/>
    </source>
</evidence>
<dbReference type="PANTHER" id="PTHR37042:SF4">
    <property type="entry name" value="OUTER MEMBRANE PROTEIN RV1973"/>
    <property type="match status" value="1"/>
</dbReference>
<dbReference type="GO" id="GO:0016020">
    <property type="term" value="C:membrane"/>
    <property type="evidence" value="ECO:0007669"/>
    <property type="project" value="UniProtKB-SubCell"/>
</dbReference>
<gene>
    <name evidence="3" type="ORF">E1292_09745</name>
</gene>
<dbReference type="Proteomes" id="UP000295258">
    <property type="component" value="Unassembled WGS sequence"/>
</dbReference>
<organism evidence="3 4">
    <name type="scientific">Nonomuraea deserti</name>
    <dbReference type="NCBI Taxonomy" id="1848322"/>
    <lineage>
        <taxon>Bacteria</taxon>
        <taxon>Bacillati</taxon>
        <taxon>Actinomycetota</taxon>
        <taxon>Actinomycetes</taxon>
        <taxon>Streptosporangiales</taxon>
        <taxon>Streptosporangiaceae</taxon>
        <taxon>Nonomuraea</taxon>
    </lineage>
</organism>